<gene>
    <name evidence="2" type="ORF">AVEN_146353_1</name>
    <name evidence="1" type="ORF">AVEN_33238_1</name>
</gene>
<comment type="caution">
    <text evidence="1">The sequence shown here is derived from an EMBL/GenBank/DDBJ whole genome shotgun (WGS) entry which is preliminary data.</text>
</comment>
<accession>A0A4Y2VM76</accession>
<name>A0A4Y2VM76_ARAVE</name>
<dbReference type="AlphaFoldDB" id="A0A4Y2VM76"/>
<evidence type="ECO:0000313" key="1">
    <source>
        <dbReference type="EMBL" id="GBO25414.1"/>
    </source>
</evidence>
<protein>
    <submittedName>
        <fullName evidence="1">Uncharacterized protein</fullName>
    </submittedName>
</protein>
<evidence type="ECO:0000313" key="2">
    <source>
        <dbReference type="EMBL" id="GBO25574.1"/>
    </source>
</evidence>
<sequence length="92" mass="10358">MKSHHFSHVPDNKSVDGLDLGRRVPVTLCRADELSLCPTLPGTSHSYTLQGTTVQSRSSFVLYAPSRRLMIYEIEKQKRLGLPNDFVSNKNN</sequence>
<keyword evidence="3" id="KW-1185">Reference proteome</keyword>
<dbReference type="EMBL" id="BGPR01048420">
    <property type="protein sequence ID" value="GBO25414.1"/>
    <property type="molecule type" value="Genomic_DNA"/>
</dbReference>
<proteinExistence type="predicted"/>
<organism evidence="1 3">
    <name type="scientific">Araneus ventricosus</name>
    <name type="common">Orbweaver spider</name>
    <name type="synonym">Epeira ventricosa</name>
    <dbReference type="NCBI Taxonomy" id="182803"/>
    <lineage>
        <taxon>Eukaryota</taxon>
        <taxon>Metazoa</taxon>
        <taxon>Ecdysozoa</taxon>
        <taxon>Arthropoda</taxon>
        <taxon>Chelicerata</taxon>
        <taxon>Arachnida</taxon>
        <taxon>Araneae</taxon>
        <taxon>Araneomorphae</taxon>
        <taxon>Entelegynae</taxon>
        <taxon>Araneoidea</taxon>
        <taxon>Araneidae</taxon>
        <taxon>Araneus</taxon>
    </lineage>
</organism>
<evidence type="ECO:0000313" key="3">
    <source>
        <dbReference type="Proteomes" id="UP000499080"/>
    </source>
</evidence>
<dbReference type="Proteomes" id="UP000499080">
    <property type="component" value="Unassembled WGS sequence"/>
</dbReference>
<reference evidence="1 3" key="1">
    <citation type="journal article" date="2019" name="Sci. Rep.">
        <title>Orb-weaving spider Araneus ventricosus genome elucidates the spidroin gene catalogue.</title>
        <authorList>
            <person name="Kono N."/>
            <person name="Nakamura H."/>
            <person name="Ohtoshi R."/>
            <person name="Moran D.A.P."/>
            <person name="Shinohara A."/>
            <person name="Yoshida Y."/>
            <person name="Fujiwara M."/>
            <person name="Mori M."/>
            <person name="Tomita M."/>
            <person name="Arakawa K."/>
        </authorList>
    </citation>
    <scope>NUCLEOTIDE SEQUENCE [LARGE SCALE GENOMIC DNA]</scope>
</reference>
<dbReference type="EMBL" id="BGPR01048563">
    <property type="protein sequence ID" value="GBO25574.1"/>
    <property type="molecule type" value="Genomic_DNA"/>
</dbReference>